<dbReference type="InterPro" id="IPR003728">
    <property type="entry name" value="Ribosome_maturation_RimP"/>
</dbReference>
<reference evidence="6 7" key="1">
    <citation type="submission" date="2013-01" db="EMBL/GenBank/DDBJ databases">
        <title>The Genome Sequence of Butyricicoccus pullicaecorum 1.2.</title>
        <authorList>
            <consortium name="The Broad Institute Genome Sequencing Platform"/>
            <person name="Earl A."/>
            <person name="Ward D."/>
            <person name="Feldgarden M."/>
            <person name="Gevers D."/>
            <person name="Van Immerseel F."/>
            <person name="Eeckhaut V."/>
            <person name="Walker B."/>
            <person name="Young S.K."/>
            <person name="Zeng Q."/>
            <person name="Gargeya S."/>
            <person name="Fitzgerald M."/>
            <person name="Haas B."/>
            <person name="Abouelleil A."/>
            <person name="Alvarado L."/>
            <person name="Arachchi H.M."/>
            <person name="Berlin A.M."/>
            <person name="Chapman S.B."/>
            <person name="Dewar J."/>
            <person name="Goldberg J."/>
            <person name="Griggs A."/>
            <person name="Gujja S."/>
            <person name="Hansen M."/>
            <person name="Howarth C."/>
            <person name="Imamovic A."/>
            <person name="Larimer J."/>
            <person name="McCowan C."/>
            <person name="Murphy C."/>
            <person name="Neiman D."/>
            <person name="Pearson M."/>
            <person name="Priest M."/>
            <person name="Roberts A."/>
            <person name="Saif S."/>
            <person name="Shea T."/>
            <person name="Sisk P."/>
            <person name="Sykes S."/>
            <person name="Wortman J."/>
            <person name="Nusbaum C."/>
            <person name="Birren B."/>
        </authorList>
    </citation>
    <scope>NUCLEOTIDE SEQUENCE [LARGE SCALE GENOMIC DNA]</scope>
    <source>
        <strain evidence="6 7">1.2</strain>
    </source>
</reference>
<evidence type="ECO:0000259" key="5">
    <source>
        <dbReference type="Pfam" id="PF17384"/>
    </source>
</evidence>
<evidence type="ECO:0000313" key="6">
    <source>
        <dbReference type="EMBL" id="EOQ35694.1"/>
    </source>
</evidence>
<dbReference type="InterPro" id="IPR028989">
    <property type="entry name" value="RimP_N"/>
</dbReference>
<sequence length="154" mass="17194">MQTKELIRRVEEMALPLCEQAGVTLWDVEFEKEGGQYMLTITIDRDGGVDIDHCEQISRAIDPMLDAKDFDSLPPYTLCVSSAGLERRLKKPEHFAKYIGETVEVKFYRAIDGAKIVEGKLMGYDNGNVTVEVGGQTVVYEAADVASVRLTVQF</sequence>
<evidence type="ECO:0000259" key="4">
    <source>
        <dbReference type="Pfam" id="PF02576"/>
    </source>
</evidence>
<evidence type="ECO:0000256" key="1">
    <source>
        <dbReference type="ARBA" id="ARBA00022490"/>
    </source>
</evidence>
<dbReference type="InterPro" id="IPR035956">
    <property type="entry name" value="RimP_N_sf"/>
</dbReference>
<keyword evidence="1 3" id="KW-0963">Cytoplasm</keyword>
<dbReference type="Gene3D" id="3.30.300.70">
    <property type="entry name" value="RimP-like superfamily, N-terminal"/>
    <property type="match status" value="1"/>
</dbReference>
<comment type="subcellular location">
    <subcellularLocation>
        <location evidence="3">Cytoplasm</location>
    </subcellularLocation>
</comment>
<dbReference type="GO" id="GO:0005829">
    <property type="term" value="C:cytosol"/>
    <property type="evidence" value="ECO:0007669"/>
    <property type="project" value="TreeGrafter"/>
</dbReference>
<dbReference type="Pfam" id="PF17384">
    <property type="entry name" value="DUF150_C"/>
    <property type="match status" value="1"/>
</dbReference>
<dbReference type="AlphaFoldDB" id="R8VT78"/>
<proteinExistence type="inferred from homology"/>
<dbReference type="InterPro" id="IPR036847">
    <property type="entry name" value="RimP_C_sf"/>
</dbReference>
<protein>
    <recommendedName>
        <fullName evidence="3">Ribosome maturation factor RimP</fullName>
    </recommendedName>
</protein>
<keyword evidence="2 3" id="KW-0690">Ribosome biogenesis</keyword>
<dbReference type="PANTHER" id="PTHR33867">
    <property type="entry name" value="RIBOSOME MATURATION FACTOR RIMP"/>
    <property type="match status" value="1"/>
</dbReference>
<keyword evidence="7" id="KW-1185">Reference proteome</keyword>
<organism evidence="6 7">
    <name type="scientific">Butyricicoccus pullicaecorum 1.2</name>
    <dbReference type="NCBI Taxonomy" id="1203606"/>
    <lineage>
        <taxon>Bacteria</taxon>
        <taxon>Bacillati</taxon>
        <taxon>Bacillota</taxon>
        <taxon>Clostridia</taxon>
        <taxon>Eubacteriales</taxon>
        <taxon>Butyricicoccaceae</taxon>
        <taxon>Butyricicoccus</taxon>
    </lineage>
</organism>
<evidence type="ECO:0000256" key="3">
    <source>
        <dbReference type="HAMAP-Rule" id="MF_01077"/>
    </source>
</evidence>
<comment type="caution">
    <text evidence="6">The sequence shown here is derived from an EMBL/GenBank/DDBJ whole genome shotgun (WGS) entry which is preliminary data.</text>
</comment>
<dbReference type="EMBL" id="AQOB01000013">
    <property type="protein sequence ID" value="EOQ35694.1"/>
    <property type="molecule type" value="Genomic_DNA"/>
</dbReference>
<dbReference type="Proteomes" id="UP000013981">
    <property type="component" value="Unassembled WGS sequence"/>
</dbReference>
<dbReference type="SUPFAM" id="SSF75420">
    <property type="entry name" value="YhbC-like, N-terminal domain"/>
    <property type="match status" value="1"/>
</dbReference>
<evidence type="ECO:0000256" key="2">
    <source>
        <dbReference type="ARBA" id="ARBA00022517"/>
    </source>
</evidence>
<dbReference type="PATRIC" id="fig|1203606.4.peg.2611"/>
<feature type="domain" description="Ribosome maturation factor RimP N-terminal" evidence="4">
    <location>
        <begin position="16"/>
        <end position="86"/>
    </location>
</feature>
<dbReference type="eggNOG" id="COG0779">
    <property type="taxonomic scope" value="Bacteria"/>
</dbReference>
<name>R8VT78_9FIRM</name>
<dbReference type="CDD" id="cd01734">
    <property type="entry name" value="YlxS_C"/>
    <property type="match status" value="1"/>
</dbReference>
<dbReference type="Pfam" id="PF02576">
    <property type="entry name" value="RimP_N"/>
    <property type="match status" value="1"/>
</dbReference>
<dbReference type="Gene3D" id="2.30.30.180">
    <property type="entry name" value="Ribosome maturation factor RimP, C-terminal domain"/>
    <property type="match status" value="1"/>
</dbReference>
<dbReference type="InterPro" id="IPR028998">
    <property type="entry name" value="RimP_C"/>
</dbReference>
<dbReference type="HAMAP" id="MF_01077">
    <property type="entry name" value="RimP"/>
    <property type="match status" value="1"/>
</dbReference>
<comment type="similarity">
    <text evidence="3">Belongs to the RimP family.</text>
</comment>
<feature type="domain" description="Ribosome maturation factor RimP C-terminal" evidence="5">
    <location>
        <begin position="89"/>
        <end position="154"/>
    </location>
</feature>
<dbReference type="GO" id="GO:0006412">
    <property type="term" value="P:translation"/>
    <property type="evidence" value="ECO:0007669"/>
    <property type="project" value="TreeGrafter"/>
</dbReference>
<comment type="function">
    <text evidence="3">Required for maturation of 30S ribosomal subunits.</text>
</comment>
<dbReference type="RefSeq" id="WP_016148757.1">
    <property type="nucleotide sequence ID" value="NZ_KB976105.1"/>
</dbReference>
<dbReference type="GO" id="GO:0000028">
    <property type="term" value="P:ribosomal small subunit assembly"/>
    <property type="evidence" value="ECO:0007669"/>
    <property type="project" value="TreeGrafter"/>
</dbReference>
<dbReference type="HOGENOM" id="CLU_070525_2_2_9"/>
<dbReference type="PANTHER" id="PTHR33867:SF1">
    <property type="entry name" value="RIBOSOME MATURATION FACTOR RIMP"/>
    <property type="match status" value="1"/>
</dbReference>
<dbReference type="SUPFAM" id="SSF74942">
    <property type="entry name" value="YhbC-like, C-terminal domain"/>
    <property type="match status" value="1"/>
</dbReference>
<gene>
    <name evidence="3" type="primary">rimP</name>
    <name evidence="6" type="ORF">HMPREF1526_02661</name>
</gene>
<accession>R8VT78</accession>
<evidence type="ECO:0000313" key="7">
    <source>
        <dbReference type="Proteomes" id="UP000013981"/>
    </source>
</evidence>